<evidence type="ECO:0000313" key="4">
    <source>
        <dbReference type="EMBL" id="AFD05811.1"/>
    </source>
</evidence>
<feature type="chain" id="PRO_5003615137" evidence="3">
    <location>
        <begin position="20"/>
        <end position="165"/>
    </location>
</feature>
<evidence type="ECO:0000313" key="5">
    <source>
        <dbReference type="Proteomes" id="UP000007590"/>
    </source>
</evidence>
<accession>H8KPB3</accession>
<dbReference type="AlphaFoldDB" id="H8KPB3"/>
<dbReference type="OrthoDB" id="797840at2"/>
<keyword evidence="3" id="KW-0732">Signal</keyword>
<name>H8KPB3_SOLCM</name>
<feature type="transmembrane region" description="Helical" evidence="2">
    <location>
        <begin position="142"/>
        <end position="163"/>
    </location>
</feature>
<keyword evidence="2" id="KW-0472">Membrane</keyword>
<dbReference type="eggNOG" id="ENOG5033P8Z">
    <property type="taxonomic scope" value="Bacteria"/>
</dbReference>
<keyword evidence="1" id="KW-0175">Coiled coil</keyword>
<evidence type="ECO:0000256" key="2">
    <source>
        <dbReference type="SAM" id="Phobius"/>
    </source>
</evidence>
<gene>
    <name evidence="4" type="ordered locus">Solca_0686</name>
</gene>
<dbReference type="Proteomes" id="UP000007590">
    <property type="component" value="Chromosome"/>
</dbReference>
<keyword evidence="5" id="KW-1185">Reference proteome</keyword>
<feature type="signal peptide" evidence="3">
    <location>
        <begin position="1"/>
        <end position="19"/>
    </location>
</feature>
<keyword evidence="2" id="KW-1133">Transmembrane helix</keyword>
<evidence type="ECO:0000256" key="1">
    <source>
        <dbReference type="SAM" id="Coils"/>
    </source>
</evidence>
<evidence type="ECO:0000256" key="3">
    <source>
        <dbReference type="SAM" id="SignalP"/>
    </source>
</evidence>
<dbReference type="RefSeq" id="WP_014679039.1">
    <property type="nucleotide sequence ID" value="NC_017770.1"/>
</dbReference>
<dbReference type="EMBL" id="CP003349">
    <property type="protein sequence ID" value="AFD05811.1"/>
    <property type="molecule type" value="Genomic_DNA"/>
</dbReference>
<dbReference type="STRING" id="929556.Solca_0686"/>
<keyword evidence="2" id="KW-0812">Transmembrane</keyword>
<feature type="coiled-coil region" evidence="1">
    <location>
        <begin position="112"/>
        <end position="139"/>
    </location>
</feature>
<dbReference type="HOGENOM" id="CLU_1609699_0_0_10"/>
<organism evidence="4 5">
    <name type="scientific">Solitalea canadensis (strain ATCC 29591 / DSM 3403 / JCM 21819 / LMG 8368 / NBRC 15130 / NCIMB 12057 / USAM 9D)</name>
    <name type="common">Flexibacter canadensis</name>
    <dbReference type="NCBI Taxonomy" id="929556"/>
    <lineage>
        <taxon>Bacteria</taxon>
        <taxon>Pseudomonadati</taxon>
        <taxon>Bacteroidota</taxon>
        <taxon>Sphingobacteriia</taxon>
        <taxon>Sphingobacteriales</taxon>
        <taxon>Sphingobacteriaceae</taxon>
        <taxon>Solitalea</taxon>
    </lineage>
</organism>
<dbReference type="KEGG" id="scn:Solca_0686"/>
<reference evidence="4" key="1">
    <citation type="submission" date="2012-02" db="EMBL/GenBank/DDBJ databases">
        <title>The complete genome of Solitalea canadensis DSM 3403.</title>
        <authorList>
            <consortium name="US DOE Joint Genome Institute (JGI-PGF)"/>
            <person name="Lucas S."/>
            <person name="Copeland A."/>
            <person name="Lapidus A."/>
            <person name="Glavina del Rio T."/>
            <person name="Dalin E."/>
            <person name="Tice H."/>
            <person name="Bruce D."/>
            <person name="Goodwin L."/>
            <person name="Pitluck S."/>
            <person name="Peters L."/>
            <person name="Ovchinnikova G."/>
            <person name="Lu M."/>
            <person name="Kyrpides N."/>
            <person name="Mavromatis K."/>
            <person name="Ivanova N."/>
            <person name="Brettin T."/>
            <person name="Detter J.C."/>
            <person name="Han C."/>
            <person name="Larimer F."/>
            <person name="Land M."/>
            <person name="Hauser L."/>
            <person name="Markowitz V."/>
            <person name="Cheng J.-F."/>
            <person name="Hugenholtz P."/>
            <person name="Woyke T."/>
            <person name="Wu D."/>
            <person name="Spring S."/>
            <person name="Schroeder M."/>
            <person name="Kopitz M."/>
            <person name="Brambilla E."/>
            <person name="Klenk H.-P."/>
            <person name="Eisen J.A."/>
        </authorList>
    </citation>
    <scope>NUCLEOTIDE SEQUENCE</scope>
    <source>
        <strain evidence="4">DSM 3403</strain>
    </source>
</reference>
<protein>
    <submittedName>
        <fullName evidence="4">Uncharacterized protein</fullName>
    </submittedName>
</protein>
<proteinExistence type="predicted"/>
<sequence>MKSIALFAFLLLTTFTVFSQTVEQAQENLNTLIEQRSILFQEWKKNKDERNAFFGGQSKNDLRQIIETQQRIIEMDNKVMDAIERLNMARSSSIVQKRDSLSGQTFRFNSEQERMKNLITQKENKIKSLNSEIAYHERTENIYKIAFLLSLTALVGIIIFFWYKR</sequence>